<dbReference type="SUPFAM" id="SSF51445">
    <property type="entry name" value="(Trans)glycosidases"/>
    <property type="match status" value="1"/>
</dbReference>
<evidence type="ECO:0000256" key="9">
    <source>
        <dbReference type="ARBA" id="ARBA00023295"/>
    </source>
</evidence>
<feature type="domain" description="RING-CH-type" evidence="13">
    <location>
        <begin position="374"/>
        <end position="452"/>
    </location>
</feature>
<dbReference type="Proteomes" id="UP000308549">
    <property type="component" value="Unassembled WGS sequence"/>
</dbReference>
<dbReference type="InterPro" id="IPR020904">
    <property type="entry name" value="Sc_DH/Rdtase_CS"/>
</dbReference>
<keyword evidence="8" id="KW-0521">NADP</keyword>
<accession>A0A4U0TV65</accession>
<evidence type="ECO:0000256" key="8">
    <source>
        <dbReference type="ARBA" id="ARBA00022857"/>
    </source>
</evidence>
<keyword evidence="15" id="KW-1185">Reference proteome</keyword>
<dbReference type="OrthoDB" id="3819888at2759"/>
<proteinExistence type="inferred from homology"/>
<evidence type="ECO:0000256" key="10">
    <source>
        <dbReference type="SAM" id="MobiDB-lite"/>
    </source>
</evidence>
<dbReference type="InterPro" id="IPR017853">
    <property type="entry name" value="GH"/>
</dbReference>
<dbReference type="InterPro" id="IPR036291">
    <property type="entry name" value="NAD(P)-bd_dom_sf"/>
</dbReference>
<evidence type="ECO:0000313" key="15">
    <source>
        <dbReference type="Proteomes" id="UP000308549"/>
    </source>
</evidence>
<comment type="caution">
    <text evidence="14">The sequence shown here is derived from an EMBL/GenBank/DDBJ whole genome shotgun (WGS) entry which is preliminary data.</text>
</comment>
<dbReference type="EMBL" id="NAJL01000030">
    <property type="protein sequence ID" value="TKA26154.1"/>
    <property type="molecule type" value="Genomic_DNA"/>
</dbReference>
<feature type="region of interest" description="Disordered" evidence="10">
    <location>
        <begin position="320"/>
        <end position="339"/>
    </location>
</feature>
<feature type="compositionally biased region" description="Low complexity" evidence="10">
    <location>
        <begin position="713"/>
        <end position="722"/>
    </location>
</feature>
<feature type="compositionally biased region" description="Acidic residues" evidence="10">
    <location>
        <begin position="677"/>
        <end position="686"/>
    </location>
</feature>
<dbReference type="Pfam" id="PF13561">
    <property type="entry name" value="adh_short_C2"/>
    <property type="match status" value="1"/>
</dbReference>
<organism evidence="14 15">
    <name type="scientific">Salinomyces thailandicus</name>
    <dbReference type="NCBI Taxonomy" id="706561"/>
    <lineage>
        <taxon>Eukaryota</taxon>
        <taxon>Fungi</taxon>
        <taxon>Dikarya</taxon>
        <taxon>Ascomycota</taxon>
        <taxon>Pezizomycotina</taxon>
        <taxon>Dothideomycetes</taxon>
        <taxon>Dothideomycetidae</taxon>
        <taxon>Mycosphaerellales</taxon>
        <taxon>Teratosphaeriaceae</taxon>
        <taxon>Salinomyces</taxon>
    </lineage>
</organism>
<evidence type="ECO:0000259" key="12">
    <source>
        <dbReference type="PROSITE" id="PS51186"/>
    </source>
</evidence>
<dbReference type="PROSITE" id="PS00061">
    <property type="entry name" value="ADH_SHORT"/>
    <property type="match status" value="1"/>
</dbReference>
<dbReference type="InterPro" id="IPR011016">
    <property type="entry name" value="Znf_RING-CH"/>
</dbReference>
<dbReference type="PROSITE" id="PS51186">
    <property type="entry name" value="GNAT"/>
    <property type="match status" value="1"/>
</dbReference>
<dbReference type="GO" id="GO:0016747">
    <property type="term" value="F:acyltransferase activity, transferring groups other than amino-acyl groups"/>
    <property type="evidence" value="ECO:0007669"/>
    <property type="project" value="InterPro"/>
</dbReference>
<dbReference type="EC" id="3.2.1.4" evidence="3"/>
<evidence type="ECO:0000256" key="11">
    <source>
        <dbReference type="SAM" id="SignalP"/>
    </source>
</evidence>
<keyword evidence="4" id="KW-0479">Metal-binding</keyword>
<dbReference type="Gene3D" id="3.20.20.80">
    <property type="entry name" value="Glycosidases"/>
    <property type="match status" value="1"/>
</dbReference>
<evidence type="ECO:0000256" key="6">
    <source>
        <dbReference type="ARBA" id="ARBA00022801"/>
    </source>
</evidence>
<dbReference type="InterPro" id="IPR000182">
    <property type="entry name" value="GNAT_dom"/>
</dbReference>
<dbReference type="Gene3D" id="3.40.630.30">
    <property type="match status" value="1"/>
</dbReference>
<keyword evidence="5" id="KW-0863">Zinc-finger</keyword>
<dbReference type="Gene3D" id="3.40.50.720">
    <property type="entry name" value="NAD(P)-binding Rossmann-like Domain"/>
    <property type="match status" value="1"/>
</dbReference>
<sequence length="1360" mass="149827">MISHTTLLASLVIQASQAVWLAGVNIPGCEFGMDTLGNYVPEDSYGGQYGCPTSIGPTQMQHFFDQDGFNVFRLPVPWQSLVNNDLETNVLDETYMEEYDGIVQACLDIGAYCIIDIHNYARWWGEIVGQGGPQSSALATTWSQLDSRYAENDRIIFGTMNEPYSTDDQTLDINTWASTLQDVVYAIPDAGATSQMILLSGTNYANAISFPTDSADALSGIVKRDGSTTNLIFELHQYFDSNGGAYSYCNDDLAARFETTGDYLRSIDRQALIGELGGGNGQDCIDIICPVLDVLNNYGDVFLGWTSWAAGSFPSDYELSEVPDGNMDPQAPSSPSLARSAISEDSQTLFLNTPEQTQDQHPSDPKPTPRFDPDLDPDIKKCWICFSDATEDTPETSPWRDPCPCALVAHEECLLDWIADTESPSNLRRALDGSLSGPKIECPQCKHEIKLARPRDYIVEAVRGLERLAARAITPGALAVLSATVWNASTAWGVHSIYAVFGPEDGSMILRSMILNVVRPVSGSPLQDAFHRLLNHLTHWRLYVGLPLITPALILSRTKYADSVLPVLPILFFATQTHARTDGGLDLTHWPPSASLSFAVLPYIRSAYNLYYERVWAEKERRWMKVIQPRTTQAQDDDDDNDGEGGNAEGNLRRDARDVEDDNVFEVRIDGGIWDEWGGEGEEEDPGQPQPDAQRNRAEPQLRDQPPLPDGLPNDNEAAAPAPDVADNRQVGVEEPHLPQPAQQQPQPQQQQNGIGNERRLAFSTTALASTVLGALAFPTIASISGELLKLALPRSWTTSTSSIFSYPISDGKILSVRTPAKGLLQEKWGRSLVGGCAFVVLKDFVGFKLFSIKGMVITHQLHMKGIGQMMTRAFADNGAAKIYIIGRRKEKLDETVQIKPEIIVPIIGDVTSKSSLCAIADHIQAEVGYINLLCVNSGSMPPPIGISSRDVDVHTYRQKALEQQPEDWEETFKTNSIAVFFTTMAFLSLLDAGNKKLNAPGRKSQVLVTSSIAGYLRVPMNLGAYPASKAAATHLVKHLSGTLVPYSIRVNAIAPGLFPTDLAAGLIAKANRDGGDATAEGSFSNDVIPAERLGRLEDMAGTVLYMASQAGAYLNGNITVIDGGEYCQDRFGGGLDDADVFALQDPLGKPDIPAFTRLELEAFRTHPRIPMLWPQGYTADLYAYYEDRQTHDYQDPQTRLMKAVDSETGEMIAVSQWTFALDPSAEVAKPPADPHEQRPSNWPEGGNWEIKTFFKVEWDRWQRENLGGKPYIELNLLVTHPDHHRRGAGTQLLAWGCEQADRLGVTMCLESTPVGVALYERFGFQAKRVVKADMKRFGWMEPYDEEAARRVWMVRGART</sequence>
<feature type="domain" description="N-acetyltransferase" evidence="12">
    <location>
        <begin position="1213"/>
        <end position="1346"/>
    </location>
</feature>
<feature type="signal peptide" evidence="11">
    <location>
        <begin position="1"/>
        <end position="18"/>
    </location>
</feature>
<dbReference type="PROSITE" id="PS51292">
    <property type="entry name" value="ZF_RING_CH"/>
    <property type="match status" value="1"/>
</dbReference>
<dbReference type="PANTHER" id="PTHR34142">
    <property type="entry name" value="ENDO-BETA-1,4-GLUCANASE A"/>
    <property type="match status" value="1"/>
</dbReference>
<evidence type="ECO:0000256" key="7">
    <source>
        <dbReference type="ARBA" id="ARBA00022833"/>
    </source>
</evidence>
<evidence type="ECO:0000256" key="4">
    <source>
        <dbReference type="ARBA" id="ARBA00022723"/>
    </source>
</evidence>
<evidence type="ECO:0000256" key="1">
    <source>
        <dbReference type="ARBA" id="ARBA00000966"/>
    </source>
</evidence>
<dbReference type="InterPro" id="IPR002347">
    <property type="entry name" value="SDR_fam"/>
</dbReference>
<feature type="compositionally biased region" description="Basic and acidic residues" evidence="10">
    <location>
        <begin position="361"/>
        <end position="375"/>
    </location>
</feature>
<protein>
    <recommendedName>
        <fullName evidence="3">cellulase</fullName>
        <ecNumber evidence="3">3.2.1.4</ecNumber>
    </recommendedName>
</protein>
<reference evidence="14 15" key="1">
    <citation type="submission" date="2017-03" db="EMBL/GenBank/DDBJ databases">
        <title>Genomes of endolithic fungi from Antarctica.</title>
        <authorList>
            <person name="Coleine C."/>
            <person name="Masonjones S."/>
            <person name="Stajich J.E."/>
        </authorList>
    </citation>
    <scope>NUCLEOTIDE SEQUENCE [LARGE SCALE GENOMIC DNA]</scope>
    <source>
        <strain evidence="14 15">CCFEE 6315</strain>
    </source>
</reference>
<dbReference type="InterPro" id="IPR016181">
    <property type="entry name" value="Acyl_CoA_acyltransferase"/>
</dbReference>
<dbReference type="Pfam" id="PF13508">
    <property type="entry name" value="Acetyltransf_7"/>
    <property type="match status" value="1"/>
</dbReference>
<evidence type="ECO:0000256" key="5">
    <source>
        <dbReference type="ARBA" id="ARBA00022771"/>
    </source>
</evidence>
<keyword evidence="11" id="KW-0732">Signal</keyword>
<evidence type="ECO:0000313" key="14">
    <source>
        <dbReference type="EMBL" id="TKA26154.1"/>
    </source>
</evidence>
<feature type="chain" id="PRO_5020227662" description="cellulase" evidence="11">
    <location>
        <begin position="19"/>
        <end position="1360"/>
    </location>
</feature>
<dbReference type="GO" id="GO:0008270">
    <property type="term" value="F:zinc ion binding"/>
    <property type="evidence" value="ECO:0007669"/>
    <property type="project" value="UniProtKB-KW"/>
</dbReference>
<dbReference type="InterPro" id="IPR013083">
    <property type="entry name" value="Znf_RING/FYVE/PHD"/>
</dbReference>
<dbReference type="PROSITE" id="PS00659">
    <property type="entry name" value="GLYCOSYL_HYDROL_F5"/>
    <property type="match status" value="1"/>
</dbReference>
<feature type="region of interest" description="Disordered" evidence="10">
    <location>
        <begin position="629"/>
        <end position="722"/>
    </location>
</feature>
<dbReference type="PANTHER" id="PTHR34142:SF5">
    <property type="entry name" value="CBM1 DOMAIN-CONTAINING PROTEIN"/>
    <property type="match status" value="1"/>
</dbReference>
<keyword evidence="7" id="KW-0862">Zinc</keyword>
<evidence type="ECO:0000259" key="13">
    <source>
        <dbReference type="PROSITE" id="PS51292"/>
    </source>
</evidence>
<dbReference type="SMART" id="SM00744">
    <property type="entry name" value="RINGv"/>
    <property type="match status" value="1"/>
</dbReference>
<evidence type="ECO:0000256" key="3">
    <source>
        <dbReference type="ARBA" id="ARBA00012601"/>
    </source>
</evidence>
<dbReference type="GO" id="GO:0009251">
    <property type="term" value="P:glucan catabolic process"/>
    <property type="evidence" value="ECO:0007669"/>
    <property type="project" value="TreeGrafter"/>
</dbReference>
<dbReference type="InterPro" id="IPR018087">
    <property type="entry name" value="Glyco_hydro_5_CS"/>
</dbReference>
<dbReference type="CDD" id="cd05233">
    <property type="entry name" value="SDR_c"/>
    <property type="match status" value="1"/>
</dbReference>
<keyword evidence="6" id="KW-0378">Hydrolase</keyword>
<name>A0A4U0TV65_9PEZI</name>
<dbReference type="Pfam" id="PF00150">
    <property type="entry name" value="Cellulase"/>
    <property type="match status" value="1"/>
</dbReference>
<dbReference type="SUPFAM" id="SSF55729">
    <property type="entry name" value="Acyl-CoA N-acyltransferases (Nat)"/>
    <property type="match status" value="1"/>
</dbReference>
<comment type="catalytic activity">
    <reaction evidence="1">
        <text>Endohydrolysis of (1-&gt;4)-beta-D-glucosidic linkages in cellulose, lichenin and cereal beta-D-glucans.</text>
        <dbReference type="EC" id="3.2.1.4"/>
    </reaction>
</comment>
<dbReference type="PRINTS" id="PR00081">
    <property type="entry name" value="GDHRDH"/>
</dbReference>
<dbReference type="SUPFAM" id="SSF57850">
    <property type="entry name" value="RING/U-box"/>
    <property type="match status" value="1"/>
</dbReference>
<dbReference type="SUPFAM" id="SSF51735">
    <property type="entry name" value="NAD(P)-binding Rossmann-fold domains"/>
    <property type="match status" value="1"/>
</dbReference>
<evidence type="ECO:0000256" key="2">
    <source>
        <dbReference type="ARBA" id="ARBA00005641"/>
    </source>
</evidence>
<dbReference type="CDD" id="cd04301">
    <property type="entry name" value="NAT_SF"/>
    <property type="match status" value="1"/>
</dbReference>
<gene>
    <name evidence="14" type="ORF">B0A50_04651</name>
</gene>
<dbReference type="GO" id="GO:0008810">
    <property type="term" value="F:cellulase activity"/>
    <property type="evidence" value="ECO:0007669"/>
    <property type="project" value="UniProtKB-EC"/>
</dbReference>
<keyword evidence="9" id="KW-0326">Glycosidase</keyword>
<dbReference type="Gene3D" id="3.30.40.10">
    <property type="entry name" value="Zinc/RING finger domain, C3HC4 (zinc finger)"/>
    <property type="match status" value="1"/>
</dbReference>
<comment type="similarity">
    <text evidence="2">Belongs to the glycosyl hydrolase 5 (cellulase A) family.</text>
</comment>
<dbReference type="InterPro" id="IPR001547">
    <property type="entry name" value="Glyco_hydro_5"/>
</dbReference>
<dbReference type="Pfam" id="PF12906">
    <property type="entry name" value="RINGv"/>
    <property type="match status" value="1"/>
</dbReference>
<feature type="region of interest" description="Disordered" evidence="10">
    <location>
        <begin position="354"/>
        <end position="375"/>
    </location>
</feature>